<dbReference type="InterPro" id="IPR036412">
    <property type="entry name" value="HAD-like_sf"/>
</dbReference>
<dbReference type="GO" id="GO:0016787">
    <property type="term" value="F:hydrolase activity"/>
    <property type="evidence" value="ECO:0007669"/>
    <property type="project" value="UniProtKB-KW"/>
</dbReference>
<dbReference type="Gene3D" id="1.10.150.240">
    <property type="entry name" value="Putative phosphatase, domain 2"/>
    <property type="match status" value="1"/>
</dbReference>
<dbReference type="SUPFAM" id="SSF56784">
    <property type="entry name" value="HAD-like"/>
    <property type="match status" value="1"/>
</dbReference>
<dbReference type="InterPro" id="IPR050155">
    <property type="entry name" value="HAD-like_hydrolase_sf"/>
</dbReference>
<dbReference type="Gene3D" id="3.40.50.1000">
    <property type="entry name" value="HAD superfamily/HAD-like"/>
    <property type="match status" value="1"/>
</dbReference>
<keyword evidence="3" id="KW-1185">Reference proteome</keyword>
<gene>
    <name evidence="2" type="ORF">GCM10009550_17310</name>
</gene>
<dbReference type="Proteomes" id="UP001500665">
    <property type="component" value="Unassembled WGS sequence"/>
</dbReference>
<accession>A0ABP4B5L8</accession>
<name>A0ABP4B5L8_9ACTN</name>
<keyword evidence="2" id="KW-0378">Hydrolase</keyword>
<sequence>MMVGFDLDLTLADTRRGIGAVYAALAAETGAFIDVPLVVGRLGPPLEMELANWFPEAHIPEMIRRFRALYPELAIPATVLMSGAAEAVAAVRAAGERVMVVTAKNEPHARATLAFLNLEADLLVGGLWSAAKGAALREHGAHTYVGDHTGDIDAARAAGAFSLAVATGGFTAADLLGYGADHVLADLTAFPHWLDGFDRTRQPPPRREEDGMPPGERR</sequence>
<comment type="caution">
    <text evidence="2">The sequence shown here is derived from an EMBL/GenBank/DDBJ whole genome shotgun (WGS) entry which is preliminary data.</text>
</comment>
<dbReference type="PANTHER" id="PTHR43434">
    <property type="entry name" value="PHOSPHOGLYCOLATE PHOSPHATASE"/>
    <property type="match status" value="1"/>
</dbReference>
<dbReference type="PANTHER" id="PTHR43434:SF1">
    <property type="entry name" value="PHOSPHOGLYCOLATE PHOSPHATASE"/>
    <property type="match status" value="1"/>
</dbReference>
<reference evidence="3" key="1">
    <citation type="journal article" date="2019" name="Int. J. Syst. Evol. Microbiol.">
        <title>The Global Catalogue of Microorganisms (GCM) 10K type strain sequencing project: providing services to taxonomists for standard genome sequencing and annotation.</title>
        <authorList>
            <consortium name="The Broad Institute Genomics Platform"/>
            <consortium name="The Broad Institute Genome Sequencing Center for Infectious Disease"/>
            <person name="Wu L."/>
            <person name="Ma J."/>
        </authorList>
    </citation>
    <scope>NUCLEOTIDE SEQUENCE [LARGE SCALE GENOMIC DNA]</scope>
    <source>
        <strain evidence="3">JCM 10696</strain>
    </source>
</reference>
<evidence type="ECO:0000313" key="3">
    <source>
        <dbReference type="Proteomes" id="UP001500665"/>
    </source>
</evidence>
<organism evidence="2 3">
    <name type="scientific">Actinocorallia libanotica</name>
    <dbReference type="NCBI Taxonomy" id="46162"/>
    <lineage>
        <taxon>Bacteria</taxon>
        <taxon>Bacillati</taxon>
        <taxon>Actinomycetota</taxon>
        <taxon>Actinomycetes</taxon>
        <taxon>Streptosporangiales</taxon>
        <taxon>Thermomonosporaceae</taxon>
        <taxon>Actinocorallia</taxon>
    </lineage>
</organism>
<dbReference type="Pfam" id="PF12710">
    <property type="entry name" value="HAD"/>
    <property type="match status" value="1"/>
</dbReference>
<evidence type="ECO:0000256" key="1">
    <source>
        <dbReference type="SAM" id="MobiDB-lite"/>
    </source>
</evidence>
<feature type="region of interest" description="Disordered" evidence="1">
    <location>
        <begin position="195"/>
        <end position="218"/>
    </location>
</feature>
<dbReference type="InterPro" id="IPR023214">
    <property type="entry name" value="HAD_sf"/>
</dbReference>
<proteinExistence type="predicted"/>
<dbReference type="InterPro" id="IPR023198">
    <property type="entry name" value="PGP-like_dom2"/>
</dbReference>
<protein>
    <submittedName>
        <fullName evidence="2">HAD family hydrolase</fullName>
    </submittedName>
</protein>
<dbReference type="RefSeq" id="WP_344238615.1">
    <property type="nucleotide sequence ID" value="NZ_BAAAHH010000005.1"/>
</dbReference>
<dbReference type="EMBL" id="BAAAHH010000005">
    <property type="protein sequence ID" value="GAA0944397.1"/>
    <property type="molecule type" value="Genomic_DNA"/>
</dbReference>
<evidence type="ECO:0000313" key="2">
    <source>
        <dbReference type="EMBL" id="GAA0944397.1"/>
    </source>
</evidence>